<dbReference type="GO" id="GO:0004499">
    <property type="term" value="F:N,N-dimethylaniline monooxygenase activity"/>
    <property type="evidence" value="ECO:0007669"/>
    <property type="project" value="InterPro"/>
</dbReference>
<name>A0AAV4IS60_9GAST</name>
<dbReference type="Gene3D" id="3.50.50.60">
    <property type="entry name" value="FAD/NAD(P)-binding domain"/>
    <property type="match status" value="1"/>
</dbReference>
<keyword evidence="3 5" id="KW-0274">FAD</keyword>
<dbReference type="Proteomes" id="UP000762676">
    <property type="component" value="Unassembled WGS sequence"/>
</dbReference>
<dbReference type="InterPro" id="IPR050346">
    <property type="entry name" value="FMO-like"/>
</dbReference>
<keyword evidence="6" id="KW-0812">Transmembrane</keyword>
<feature type="transmembrane region" description="Helical" evidence="6">
    <location>
        <begin position="77"/>
        <end position="95"/>
    </location>
</feature>
<dbReference type="GO" id="GO:0050661">
    <property type="term" value="F:NADP binding"/>
    <property type="evidence" value="ECO:0007669"/>
    <property type="project" value="InterPro"/>
</dbReference>
<evidence type="ECO:0000256" key="5">
    <source>
        <dbReference type="RuleBase" id="RU361177"/>
    </source>
</evidence>
<dbReference type="EC" id="1.-.-.-" evidence="5"/>
<keyword evidence="6" id="KW-1133">Transmembrane helix</keyword>
<comment type="cofactor">
    <cofactor evidence="5">
        <name>FAD</name>
        <dbReference type="ChEBI" id="CHEBI:57692"/>
    </cofactor>
</comment>
<evidence type="ECO:0000256" key="4">
    <source>
        <dbReference type="ARBA" id="ARBA00023002"/>
    </source>
</evidence>
<keyword evidence="6" id="KW-0472">Membrane</keyword>
<keyword evidence="2 5" id="KW-0285">Flavoprotein</keyword>
<proteinExistence type="inferred from homology"/>
<evidence type="ECO:0000313" key="8">
    <source>
        <dbReference type="Proteomes" id="UP000762676"/>
    </source>
</evidence>
<organism evidence="7 8">
    <name type="scientific">Elysia marginata</name>
    <dbReference type="NCBI Taxonomy" id="1093978"/>
    <lineage>
        <taxon>Eukaryota</taxon>
        <taxon>Metazoa</taxon>
        <taxon>Spiralia</taxon>
        <taxon>Lophotrochozoa</taxon>
        <taxon>Mollusca</taxon>
        <taxon>Gastropoda</taxon>
        <taxon>Heterobranchia</taxon>
        <taxon>Euthyneura</taxon>
        <taxon>Panpulmonata</taxon>
        <taxon>Sacoglossa</taxon>
        <taxon>Placobranchoidea</taxon>
        <taxon>Plakobranchidae</taxon>
        <taxon>Elysia</taxon>
    </lineage>
</organism>
<gene>
    <name evidence="7" type="ORF">ElyMa_001392500</name>
</gene>
<evidence type="ECO:0000256" key="1">
    <source>
        <dbReference type="ARBA" id="ARBA00009183"/>
    </source>
</evidence>
<keyword evidence="8" id="KW-1185">Reference proteome</keyword>
<accession>A0AAV4IS60</accession>
<dbReference type="Pfam" id="PF00743">
    <property type="entry name" value="FMO-like"/>
    <property type="match status" value="1"/>
</dbReference>
<evidence type="ECO:0000256" key="3">
    <source>
        <dbReference type="ARBA" id="ARBA00022827"/>
    </source>
</evidence>
<reference evidence="7 8" key="1">
    <citation type="journal article" date="2021" name="Elife">
        <title>Chloroplast acquisition without the gene transfer in kleptoplastic sea slugs, Plakobranchus ocellatus.</title>
        <authorList>
            <person name="Maeda T."/>
            <person name="Takahashi S."/>
            <person name="Yoshida T."/>
            <person name="Shimamura S."/>
            <person name="Takaki Y."/>
            <person name="Nagai Y."/>
            <person name="Toyoda A."/>
            <person name="Suzuki Y."/>
            <person name="Arimoto A."/>
            <person name="Ishii H."/>
            <person name="Satoh N."/>
            <person name="Nishiyama T."/>
            <person name="Hasebe M."/>
            <person name="Maruyama T."/>
            <person name="Minagawa J."/>
            <person name="Obokata J."/>
            <person name="Shigenobu S."/>
        </authorList>
    </citation>
    <scope>NUCLEOTIDE SEQUENCE [LARGE SCALE GENOMIC DNA]</scope>
</reference>
<comment type="caution">
    <text evidence="7">The sequence shown here is derived from an EMBL/GenBank/DDBJ whole genome shotgun (WGS) entry which is preliminary data.</text>
</comment>
<dbReference type="InterPro" id="IPR036188">
    <property type="entry name" value="FAD/NAD-bd_sf"/>
</dbReference>
<sequence>MDLYMMVLPLHRKHNTLAVVGHYASDGPMIVMGENQARLAVSVMAGVRTLPSPEVMSQSVQFWNKASSSRRSGCNKYFLPGFAFMDAIAIAGGFYPSFWKIFLRDPVLAWRTWNGPYFAGQYRLLGPGSQWSTAREVCHTAYEDGFSCAVNGKTNNNNNQHHKGLRRSKTKVFGVCVVLSGLVCVSFLGWRRVWDACSLASIHVN</sequence>
<evidence type="ECO:0000256" key="2">
    <source>
        <dbReference type="ARBA" id="ARBA00022630"/>
    </source>
</evidence>
<protein>
    <recommendedName>
        <fullName evidence="5">Flavin-containing monooxygenase</fullName>
        <ecNumber evidence="5">1.-.-.-</ecNumber>
    </recommendedName>
</protein>
<keyword evidence="5 7" id="KW-0503">Monooxygenase</keyword>
<dbReference type="AlphaFoldDB" id="A0AAV4IS60"/>
<dbReference type="PANTHER" id="PTHR23023">
    <property type="entry name" value="DIMETHYLANILINE MONOOXYGENASE"/>
    <property type="match status" value="1"/>
</dbReference>
<dbReference type="GO" id="GO:0050660">
    <property type="term" value="F:flavin adenine dinucleotide binding"/>
    <property type="evidence" value="ECO:0007669"/>
    <property type="project" value="InterPro"/>
</dbReference>
<evidence type="ECO:0000256" key="6">
    <source>
        <dbReference type="SAM" id="Phobius"/>
    </source>
</evidence>
<comment type="similarity">
    <text evidence="1 5">Belongs to the FMO family.</text>
</comment>
<dbReference type="InterPro" id="IPR020946">
    <property type="entry name" value="Flavin_mOase-like"/>
</dbReference>
<keyword evidence="4 5" id="KW-0560">Oxidoreductase</keyword>
<feature type="transmembrane region" description="Helical" evidence="6">
    <location>
        <begin position="172"/>
        <end position="190"/>
    </location>
</feature>
<evidence type="ECO:0000313" key="7">
    <source>
        <dbReference type="EMBL" id="GFS13264.1"/>
    </source>
</evidence>
<dbReference type="EMBL" id="BMAT01002761">
    <property type="protein sequence ID" value="GFS13264.1"/>
    <property type="molecule type" value="Genomic_DNA"/>
</dbReference>